<evidence type="ECO:0000313" key="3">
    <source>
        <dbReference type="Proteomes" id="UP000054107"/>
    </source>
</evidence>
<accession>A0A0B7NWZ1</accession>
<dbReference type="AlphaFoldDB" id="A0A0B7NWZ1"/>
<keyword evidence="1" id="KW-0472">Membrane</keyword>
<reference evidence="2 3" key="1">
    <citation type="submission" date="2014-09" db="EMBL/GenBank/DDBJ databases">
        <authorList>
            <person name="Ellenberger Sabrina"/>
        </authorList>
    </citation>
    <scope>NUCLEOTIDE SEQUENCE [LARGE SCALE GENOMIC DNA]</scope>
    <source>
        <strain evidence="2 3">CBS 412.66</strain>
    </source>
</reference>
<organism evidence="2 3">
    <name type="scientific">Parasitella parasitica</name>
    <dbReference type="NCBI Taxonomy" id="35722"/>
    <lineage>
        <taxon>Eukaryota</taxon>
        <taxon>Fungi</taxon>
        <taxon>Fungi incertae sedis</taxon>
        <taxon>Mucoromycota</taxon>
        <taxon>Mucoromycotina</taxon>
        <taxon>Mucoromycetes</taxon>
        <taxon>Mucorales</taxon>
        <taxon>Mucorineae</taxon>
        <taxon>Mucoraceae</taxon>
        <taxon>Parasitella</taxon>
    </lineage>
</organism>
<evidence type="ECO:0000313" key="2">
    <source>
        <dbReference type="EMBL" id="CEP19893.1"/>
    </source>
</evidence>
<dbReference type="EMBL" id="LN734142">
    <property type="protein sequence ID" value="CEP19893.1"/>
    <property type="molecule type" value="Genomic_DNA"/>
</dbReference>
<evidence type="ECO:0000256" key="1">
    <source>
        <dbReference type="SAM" id="Phobius"/>
    </source>
</evidence>
<feature type="transmembrane region" description="Helical" evidence="1">
    <location>
        <begin position="6"/>
        <end position="25"/>
    </location>
</feature>
<gene>
    <name evidence="2" type="primary">PARPA_14212.1 scaffold 48842</name>
</gene>
<keyword evidence="1" id="KW-1133">Transmembrane helix</keyword>
<proteinExistence type="predicted"/>
<protein>
    <submittedName>
        <fullName evidence="2">Uncharacterized protein</fullName>
    </submittedName>
</protein>
<sequence length="88" mass="9821">MHLTRLLAMLSIFLVHLYTNLLFLAMPWGLISDILELLAVILDMSIDILVLTAMFFGKFSGTSIVFTLLSGMFINLGALPCQLLGRFE</sequence>
<feature type="transmembrane region" description="Helical" evidence="1">
    <location>
        <begin position="63"/>
        <end position="85"/>
    </location>
</feature>
<name>A0A0B7NWZ1_9FUNG</name>
<feature type="transmembrane region" description="Helical" evidence="1">
    <location>
        <begin position="37"/>
        <end position="57"/>
    </location>
</feature>
<keyword evidence="1" id="KW-0812">Transmembrane</keyword>
<keyword evidence="3" id="KW-1185">Reference proteome</keyword>
<dbReference type="Proteomes" id="UP000054107">
    <property type="component" value="Unassembled WGS sequence"/>
</dbReference>